<dbReference type="EMBL" id="SRYB01000001">
    <property type="protein sequence ID" value="TGY80961.1"/>
    <property type="molecule type" value="Genomic_DNA"/>
</dbReference>
<dbReference type="Proteomes" id="UP000306319">
    <property type="component" value="Unassembled WGS sequence"/>
</dbReference>
<gene>
    <name evidence="1" type="ORF">E5331_00850</name>
</gene>
<reference evidence="1" key="1">
    <citation type="submission" date="2019-04" db="EMBL/GenBank/DDBJ databases">
        <title>Microbes associate with the intestines of laboratory mice.</title>
        <authorList>
            <person name="Navarre W."/>
            <person name="Wong E."/>
            <person name="Huang K."/>
            <person name="Tropini C."/>
            <person name="Ng K."/>
            <person name="Yu B."/>
        </authorList>
    </citation>
    <scope>NUCLEOTIDE SEQUENCE</scope>
    <source>
        <strain evidence="1">NM04_E33</strain>
    </source>
</reference>
<sequence>MENNGLPQIDYNQFCADTRITILDMMPELVAYSILWHNMEYGNDPVTQAETSRAHVLGLPFALKIRDRLRAEGRWPEDKNLEYSGILTSILMVKAASLTPDKLQKLREVLTHEVFMANIF</sequence>
<name>A0AC61RKF6_9BACT</name>
<accession>A0AC61RKF6</accession>
<keyword evidence="2" id="KW-1185">Reference proteome</keyword>
<evidence type="ECO:0000313" key="2">
    <source>
        <dbReference type="Proteomes" id="UP000306319"/>
    </source>
</evidence>
<protein>
    <submittedName>
        <fullName evidence="1">Uncharacterized protein</fullName>
    </submittedName>
</protein>
<organism evidence="1 2">
    <name type="scientific">Lepagella muris</name>
    <dbReference type="NCBI Taxonomy" id="3032870"/>
    <lineage>
        <taxon>Bacteria</taxon>
        <taxon>Pseudomonadati</taxon>
        <taxon>Bacteroidota</taxon>
        <taxon>Bacteroidia</taxon>
        <taxon>Bacteroidales</taxon>
        <taxon>Muribaculaceae</taxon>
        <taxon>Lepagella</taxon>
    </lineage>
</organism>
<evidence type="ECO:0000313" key="1">
    <source>
        <dbReference type="EMBL" id="TGY80961.1"/>
    </source>
</evidence>
<comment type="caution">
    <text evidence="1">The sequence shown here is derived from an EMBL/GenBank/DDBJ whole genome shotgun (WGS) entry which is preliminary data.</text>
</comment>
<proteinExistence type="predicted"/>